<sequence length="133" mass="15097">MTFISKKSCKDLVDEAAAQISFLSVEDLLALYESKEAEFVDLRVFRELQKTGVIPGAHSCPRGLLEFWLDQDSPFARDIFAKDAMFVFYCDNGWRSTLSTRLAAEMGLQNVHCLRGGLDAWIEARGPVTPYRW</sequence>
<organism evidence="2 3">
    <name type="scientific">Tritonibacter horizontis</name>
    <dbReference type="NCBI Taxonomy" id="1768241"/>
    <lineage>
        <taxon>Bacteria</taxon>
        <taxon>Pseudomonadati</taxon>
        <taxon>Pseudomonadota</taxon>
        <taxon>Alphaproteobacteria</taxon>
        <taxon>Rhodobacterales</taxon>
        <taxon>Paracoccaceae</taxon>
        <taxon>Tritonibacter</taxon>
    </lineage>
</organism>
<protein>
    <submittedName>
        <fullName evidence="2">Molybdopterin biosynthesis protein MoeB</fullName>
    </submittedName>
</protein>
<dbReference type="Gene3D" id="3.40.250.10">
    <property type="entry name" value="Rhodanese-like domain"/>
    <property type="match status" value="1"/>
</dbReference>
<gene>
    <name evidence="2" type="ORF">TRIHO_30390</name>
</gene>
<dbReference type="EMBL" id="LPUY01000079">
    <property type="protein sequence ID" value="KUP92022.1"/>
    <property type="molecule type" value="Genomic_DNA"/>
</dbReference>
<feature type="domain" description="Rhodanese" evidence="1">
    <location>
        <begin position="33"/>
        <end position="130"/>
    </location>
</feature>
<dbReference type="InterPro" id="IPR001763">
    <property type="entry name" value="Rhodanese-like_dom"/>
</dbReference>
<dbReference type="PANTHER" id="PTHR44086">
    <property type="entry name" value="THIOSULFATE SULFURTRANSFERASE RDL2, MITOCHONDRIAL-RELATED"/>
    <property type="match status" value="1"/>
</dbReference>
<reference evidence="2 3" key="1">
    <citation type="submission" date="2015-12" db="EMBL/GenBank/DDBJ databases">
        <title>Genome sequence of the marine Rhodobacteraceae strain O3.65, Candidatus Tritonibacter horizontis.</title>
        <authorList>
            <person name="Poehlein A."/>
            <person name="Giebel H.A."/>
            <person name="Voget S."/>
            <person name="Brinkhoff T."/>
        </authorList>
    </citation>
    <scope>NUCLEOTIDE SEQUENCE [LARGE SCALE GENOMIC DNA]</scope>
    <source>
        <strain evidence="2 3">O3.65</strain>
    </source>
</reference>
<dbReference type="SUPFAM" id="SSF52821">
    <property type="entry name" value="Rhodanese/Cell cycle control phosphatase"/>
    <property type="match status" value="1"/>
</dbReference>
<dbReference type="InterPro" id="IPR036873">
    <property type="entry name" value="Rhodanese-like_dom_sf"/>
</dbReference>
<dbReference type="AlphaFoldDB" id="A0A132BVD9"/>
<comment type="caution">
    <text evidence="2">The sequence shown here is derived from an EMBL/GenBank/DDBJ whole genome shotgun (WGS) entry which is preliminary data.</text>
</comment>
<name>A0A132BVD9_9RHOB</name>
<accession>A0A132BVD9</accession>
<dbReference type="PANTHER" id="PTHR44086:SF13">
    <property type="entry name" value="THIOSULFATE SULFURTRANSFERASE PSPE"/>
    <property type="match status" value="1"/>
</dbReference>
<proteinExistence type="predicted"/>
<keyword evidence="3" id="KW-1185">Reference proteome</keyword>
<dbReference type="PROSITE" id="PS50206">
    <property type="entry name" value="RHODANESE_3"/>
    <property type="match status" value="1"/>
</dbReference>
<dbReference type="Pfam" id="PF00581">
    <property type="entry name" value="Rhodanese"/>
    <property type="match status" value="1"/>
</dbReference>
<dbReference type="OrthoDB" id="9807812at2"/>
<dbReference type="PATRIC" id="fig|1768241.3.peg.3179"/>
<dbReference type="SMART" id="SM00450">
    <property type="entry name" value="RHOD"/>
    <property type="match status" value="1"/>
</dbReference>
<dbReference type="GO" id="GO:0004792">
    <property type="term" value="F:thiosulfate-cyanide sulfurtransferase activity"/>
    <property type="evidence" value="ECO:0007669"/>
    <property type="project" value="TreeGrafter"/>
</dbReference>
<dbReference type="RefSeq" id="WP_068245474.1">
    <property type="nucleotide sequence ID" value="NZ_LPUY01000079.1"/>
</dbReference>
<evidence type="ECO:0000259" key="1">
    <source>
        <dbReference type="PROSITE" id="PS50206"/>
    </source>
</evidence>
<dbReference type="Proteomes" id="UP000068382">
    <property type="component" value="Unassembled WGS sequence"/>
</dbReference>
<evidence type="ECO:0000313" key="2">
    <source>
        <dbReference type="EMBL" id="KUP92022.1"/>
    </source>
</evidence>
<evidence type="ECO:0000313" key="3">
    <source>
        <dbReference type="Proteomes" id="UP000068382"/>
    </source>
</evidence>